<dbReference type="EMBL" id="CAXKWB010006430">
    <property type="protein sequence ID" value="CAL4082779.1"/>
    <property type="molecule type" value="Genomic_DNA"/>
</dbReference>
<gene>
    <name evidence="3" type="ORF">MNOR_LOCUS11993</name>
</gene>
<feature type="signal peptide" evidence="2">
    <location>
        <begin position="1"/>
        <end position="30"/>
    </location>
</feature>
<feature type="chain" id="PRO_5043550810" description="Amelogenin" evidence="2">
    <location>
        <begin position="31"/>
        <end position="104"/>
    </location>
</feature>
<proteinExistence type="predicted"/>
<feature type="compositionally biased region" description="Basic and acidic residues" evidence="1">
    <location>
        <begin position="42"/>
        <end position="52"/>
    </location>
</feature>
<evidence type="ECO:0000256" key="1">
    <source>
        <dbReference type="SAM" id="MobiDB-lite"/>
    </source>
</evidence>
<feature type="non-terminal residue" evidence="3">
    <location>
        <position position="1"/>
    </location>
</feature>
<evidence type="ECO:0000313" key="3">
    <source>
        <dbReference type="EMBL" id="CAL4082779.1"/>
    </source>
</evidence>
<protein>
    <recommendedName>
        <fullName evidence="5">Amelogenin</fullName>
    </recommendedName>
</protein>
<evidence type="ECO:0008006" key="5">
    <source>
        <dbReference type="Google" id="ProtNLM"/>
    </source>
</evidence>
<keyword evidence="2" id="KW-0732">Signal</keyword>
<evidence type="ECO:0000313" key="4">
    <source>
        <dbReference type="Proteomes" id="UP001497623"/>
    </source>
</evidence>
<reference evidence="3 4" key="1">
    <citation type="submission" date="2024-05" db="EMBL/GenBank/DDBJ databases">
        <authorList>
            <person name="Wallberg A."/>
        </authorList>
    </citation>
    <scope>NUCLEOTIDE SEQUENCE [LARGE SCALE GENOMIC DNA]</scope>
</reference>
<name>A0AAV2QGX8_MEGNR</name>
<evidence type="ECO:0000256" key="2">
    <source>
        <dbReference type="SAM" id="SignalP"/>
    </source>
</evidence>
<dbReference type="AlphaFoldDB" id="A0AAV2QGX8"/>
<accession>A0AAV2QGX8</accession>
<keyword evidence="4" id="KW-1185">Reference proteome</keyword>
<sequence>LLGATAPEKNRMMLLPVIMLAYFASHAVLAVPVADPAPVPDPKADPEPEFQPHHSPAMASQFQPHHSPAMGAQFQPHHSPMMAGGLSPHHLQRLLLHILPLLQG</sequence>
<feature type="region of interest" description="Disordered" evidence="1">
    <location>
        <begin position="34"/>
        <end position="85"/>
    </location>
</feature>
<dbReference type="Proteomes" id="UP001497623">
    <property type="component" value="Unassembled WGS sequence"/>
</dbReference>
<comment type="caution">
    <text evidence="3">The sequence shown here is derived from an EMBL/GenBank/DDBJ whole genome shotgun (WGS) entry which is preliminary data.</text>
</comment>
<organism evidence="3 4">
    <name type="scientific">Meganyctiphanes norvegica</name>
    <name type="common">Northern krill</name>
    <name type="synonym">Thysanopoda norvegica</name>
    <dbReference type="NCBI Taxonomy" id="48144"/>
    <lineage>
        <taxon>Eukaryota</taxon>
        <taxon>Metazoa</taxon>
        <taxon>Ecdysozoa</taxon>
        <taxon>Arthropoda</taxon>
        <taxon>Crustacea</taxon>
        <taxon>Multicrustacea</taxon>
        <taxon>Malacostraca</taxon>
        <taxon>Eumalacostraca</taxon>
        <taxon>Eucarida</taxon>
        <taxon>Euphausiacea</taxon>
        <taxon>Euphausiidae</taxon>
        <taxon>Meganyctiphanes</taxon>
    </lineage>
</organism>